<dbReference type="InterPro" id="IPR004528">
    <property type="entry name" value="KdsB"/>
</dbReference>
<sequence length="249" mass="27647">MNILALIPARMGSSRFPGKPMAPILGKPMIGHVYERVAKSPMLTLTAVATCDKEIFDYVESIGGVAVMTGNEHERATDRCAEALVALERANNTTYDIIVMVQGDEPMTHPDMIAEAVQPLIDHADVQVTNLLGKIKDAAEFEDRNCIKVVCDLQLNAMYFSREPIPTRCKVDQIPMGKQVCVIPFRRQFLLDYTKLAPTPLEIVESVDMMRVLEHGMRVRMAPTRHDTQAVDTPADLKKVQGLMQGLDA</sequence>
<dbReference type="GO" id="GO:0009103">
    <property type="term" value="P:lipopolysaccharide biosynthetic process"/>
    <property type="evidence" value="ECO:0007669"/>
    <property type="project" value="UniProtKB-KW"/>
</dbReference>
<dbReference type="Pfam" id="PF02348">
    <property type="entry name" value="CTP_transf_3"/>
    <property type="match status" value="1"/>
</dbReference>
<dbReference type="PANTHER" id="PTHR42866:SF2">
    <property type="entry name" value="3-DEOXY-MANNO-OCTULOSONATE CYTIDYLYLTRANSFERASE, MITOCHONDRIAL"/>
    <property type="match status" value="1"/>
</dbReference>
<evidence type="ECO:0000256" key="2">
    <source>
        <dbReference type="ARBA" id="ARBA00022695"/>
    </source>
</evidence>
<name>A0A557QN83_9RHOO</name>
<dbReference type="GO" id="GO:0008690">
    <property type="term" value="F:3-deoxy-manno-octulosonate cytidylyltransferase activity"/>
    <property type="evidence" value="ECO:0007669"/>
    <property type="project" value="InterPro"/>
</dbReference>
<evidence type="ECO:0000256" key="3">
    <source>
        <dbReference type="ARBA" id="ARBA00022985"/>
    </source>
</evidence>
<accession>A0A557QN83</accession>
<evidence type="ECO:0000313" key="5">
    <source>
        <dbReference type="Proteomes" id="UP000319502"/>
    </source>
</evidence>
<dbReference type="NCBIfam" id="NF003952">
    <property type="entry name" value="PRK05450.1-5"/>
    <property type="match status" value="1"/>
</dbReference>
<dbReference type="PANTHER" id="PTHR42866">
    <property type="entry name" value="3-DEOXY-MANNO-OCTULOSONATE CYTIDYLYLTRANSFERASE"/>
    <property type="match status" value="1"/>
</dbReference>
<evidence type="ECO:0000256" key="1">
    <source>
        <dbReference type="ARBA" id="ARBA00022679"/>
    </source>
</evidence>
<protein>
    <submittedName>
        <fullName evidence="4">3-deoxy-manno-octulosonate cytidylyltransferase</fullName>
    </submittedName>
</protein>
<keyword evidence="1 4" id="KW-0808">Transferase</keyword>
<dbReference type="SUPFAM" id="SSF53448">
    <property type="entry name" value="Nucleotide-diphospho-sugar transferases"/>
    <property type="match status" value="1"/>
</dbReference>
<dbReference type="NCBIfam" id="NF009905">
    <property type="entry name" value="PRK13368.1"/>
    <property type="match status" value="1"/>
</dbReference>
<evidence type="ECO:0000313" key="4">
    <source>
        <dbReference type="EMBL" id="TVO54371.1"/>
    </source>
</evidence>
<proteinExistence type="predicted"/>
<dbReference type="OrthoDB" id="9815559at2"/>
<dbReference type="Gene3D" id="3.90.550.10">
    <property type="entry name" value="Spore Coat Polysaccharide Biosynthesis Protein SpsA, Chain A"/>
    <property type="match status" value="1"/>
</dbReference>
<dbReference type="RefSeq" id="WP_144310085.1">
    <property type="nucleotide sequence ID" value="NZ_VMNK01000013.1"/>
</dbReference>
<dbReference type="Proteomes" id="UP000319502">
    <property type="component" value="Unassembled WGS sequence"/>
</dbReference>
<dbReference type="EMBL" id="VMNK01000013">
    <property type="protein sequence ID" value="TVO54371.1"/>
    <property type="molecule type" value="Genomic_DNA"/>
</dbReference>
<organism evidence="4 5">
    <name type="scientific">Denitromonas halophila</name>
    <dbReference type="NCBI Taxonomy" id="1629404"/>
    <lineage>
        <taxon>Bacteria</taxon>
        <taxon>Pseudomonadati</taxon>
        <taxon>Pseudomonadota</taxon>
        <taxon>Betaproteobacteria</taxon>
        <taxon>Rhodocyclales</taxon>
        <taxon>Zoogloeaceae</taxon>
        <taxon>Denitromonas</taxon>
    </lineage>
</organism>
<gene>
    <name evidence="4" type="ORF">FHP91_13450</name>
</gene>
<keyword evidence="2 4" id="KW-0548">Nucleotidyltransferase</keyword>
<dbReference type="AlphaFoldDB" id="A0A557QN83"/>
<comment type="caution">
    <text evidence="4">The sequence shown here is derived from an EMBL/GenBank/DDBJ whole genome shotgun (WGS) entry which is preliminary data.</text>
</comment>
<dbReference type="InterPro" id="IPR029044">
    <property type="entry name" value="Nucleotide-diphossugar_trans"/>
</dbReference>
<dbReference type="CDD" id="cd02517">
    <property type="entry name" value="CMP-KDO-Synthetase"/>
    <property type="match status" value="1"/>
</dbReference>
<keyword evidence="5" id="KW-1185">Reference proteome</keyword>
<dbReference type="GO" id="GO:0005829">
    <property type="term" value="C:cytosol"/>
    <property type="evidence" value="ECO:0007669"/>
    <property type="project" value="TreeGrafter"/>
</dbReference>
<dbReference type="InterPro" id="IPR003329">
    <property type="entry name" value="Cytidylyl_trans"/>
</dbReference>
<keyword evidence="3" id="KW-0448">Lipopolysaccharide biosynthesis</keyword>
<reference evidence="4 5" key="1">
    <citation type="submission" date="2019-07" db="EMBL/GenBank/DDBJ databases">
        <title>The pathways for chlorine oxyanion respiration interact through the shared metabolite chlorate.</title>
        <authorList>
            <person name="Barnum T.P."/>
            <person name="Cheng Y."/>
            <person name="Hill K.A."/>
            <person name="Lucas L.N."/>
            <person name="Carlson H.K."/>
            <person name="Coates J.D."/>
        </authorList>
    </citation>
    <scope>NUCLEOTIDE SEQUENCE [LARGE SCALE GENOMIC DNA]</scope>
    <source>
        <strain evidence="4 5">SFB-3</strain>
    </source>
</reference>